<keyword evidence="4 14" id="KW-0328">Glycosyltransferase</keyword>
<dbReference type="FunFam" id="3.90.550.50:FF:000019">
    <property type="entry name" value="Hexosyltransferase"/>
    <property type="match status" value="1"/>
</dbReference>
<keyword evidence="8" id="KW-1133">Transmembrane helix</keyword>
<dbReference type="GeneTree" id="ENSGT00940000159676"/>
<keyword evidence="9 14" id="KW-0333">Golgi apparatus</keyword>
<dbReference type="Ensembl" id="ENSCLMT00005043858.1">
    <property type="protein sequence ID" value="ENSCLMP00005042334.1"/>
    <property type="gene ID" value="ENSCLMG00005019725.1"/>
</dbReference>
<dbReference type="PANTHER" id="PTHR11214">
    <property type="entry name" value="BETA-1,3-N-ACETYLGLUCOSAMINYLTRANSFERASE"/>
    <property type="match status" value="1"/>
</dbReference>
<evidence type="ECO:0000256" key="13">
    <source>
        <dbReference type="ARBA" id="ARBA00049239"/>
    </source>
</evidence>
<dbReference type="Pfam" id="PF01762">
    <property type="entry name" value="Galactosyl_T"/>
    <property type="match status" value="1"/>
</dbReference>
<keyword evidence="10" id="KW-0472">Membrane</keyword>
<evidence type="ECO:0000313" key="16">
    <source>
        <dbReference type="Proteomes" id="UP000694565"/>
    </source>
</evidence>
<keyword evidence="16" id="KW-1185">Reference proteome</keyword>
<reference evidence="15" key="1">
    <citation type="submission" date="2025-08" db="UniProtKB">
        <authorList>
            <consortium name="Ensembl"/>
        </authorList>
    </citation>
    <scope>IDENTIFICATION</scope>
</reference>
<comment type="subcellular location">
    <subcellularLocation>
        <location evidence="1 14">Golgi apparatus membrane</location>
        <topology evidence="1 14">Single-pass type II membrane protein</topology>
    </subcellularLocation>
</comment>
<evidence type="ECO:0000256" key="2">
    <source>
        <dbReference type="ARBA" id="ARBA00004922"/>
    </source>
</evidence>
<evidence type="ECO:0000256" key="4">
    <source>
        <dbReference type="ARBA" id="ARBA00022676"/>
    </source>
</evidence>
<dbReference type="Proteomes" id="UP000694565">
    <property type="component" value="Unplaced"/>
</dbReference>
<proteinExistence type="inferred from homology"/>
<evidence type="ECO:0000256" key="6">
    <source>
        <dbReference type="ARBA" id="ARBA00022692"/>
    </source>
</evidence>
<dbReference type="GO" id="GO:0006493">
    <property type="term" value="P:protein O-linked glycosylation"/>
    <property type="evidence" value="ECO:0007669"/>
    <property type="project" value="TreeGrafter"/>
</dbReference>
<evidence type="ECO:0000256" key="7">
    <source>
        <dbReference type="ARBA" id="ARBA00022968"/>
    </source>
</evidence>
<evidence type="ECO:0000256" key="12">
    <source>
        <dbReference type="ARBA" id="ARBA00048750"/>
    </source>
</evidence>
<dbReference type="GO" id="GO:0030148">
    <property type="term" value="P:sphingolipid biosynthetic process"/>
    <property type="evidence" value="ECO:0007669"/>
    <property type="project" value="UniProtKB-ARBA"/>
</dbReference>
<dbReference type="AlphaFoldDB" id="A0A8C3G8N7"/>
<keyword evidence="5" id="KW-0808">Transferase</keyword>
<dbReference type="OrthoDB" id="115198at2759"/>
<dbReference type="GO" id="GO:0000139">
    <property type="term" value="C:Golgi membrane"/>
    <property type="evidence" value="ECO:0007669"/>
    <property type="project" value="UniProtKB-SubCell"/>
</dbReference>
<evidence type="ECO:0000256" key="5">
    <source>
        <dbReference type="ARBA" id="ARBA00022679"/>
    </source>
</evidence>
<dbReference type="Gene3D" id="3.90.550.50">
    <property type="match status" value="1"/>
</dbReference>
<keyword evidence="11" id="KW-0325">Glycoprotein</keyword>
<evidence type="ECO:0000256" key="3">
    <source>
        <dbReference type="ARBA" id="ARBA00008661"/>
    </source>
</evidence>
<sequence length="399" mass="45418">MFINFRRIRKCQCMQLLTTGLLLCVVMVCWEELDHHVVSHMRSYTYRYLVDNYDFLNSSYALSSSRRNRKEGYYDADGGLGNYPYLMNHPGKCGGGGRDGQSRDDVLLLLFVKSSPENFERRQAIRETWGNESFVWSELGASVRLVFALGVHPNVGWRSRVQSALLQEDQAYGDLIQQNFLDTFHNLTSKLILQFHWGHKYCRQARFLMSADDDIFVHMPNLVEYLRQLLSSQSVAKDLWVGHVHRGAPPVRRKESKYHVPHDLYPWPAYPDYTAGAGYVVSGDVAAKIYQATLLLNSSMYIDDVFMGMCAKAMGVSPQEHVYFSGEGKTPYHPCIYNHMITSHGHATDVRSLWQAATDPTVSGNSGGFINNIYCTAVRVALLCLPYYQNTYSCMAAFT</sequence>
<reference evidence="15" key="2">
    <citation type="submission" date="2025-09" db="UniProtKB">
        <authorList>
            <consortium name="Ensembl"/>
        </authorList>
    </citation>
    <scope>IDENTIFICATION</scope>
</reference>
<comment type="similarity">
    <text evidence="3 14">Belongs to the glycosyltransferase 31 family.</text>
</comment>
<dbReference type="EC" id="2.4.1.-" evidence="14"/>
<protein>
    <recommendedName>
        <fullName evidence="14">Hexosyltransferase</fullName>
        <ecNumber evidence="14">2.4.1.-</ecNumber>
    </recommendedName>
</protein>
<dbReference type="PANTHER" id="PTHR11214:SF21">
    <property type="entry name" value="LACTOSYLCERAMIDE 1,3-N-ACETYL-BETA-D-GLUCOSAMINYLTRANSFERASE"/>
    <property type="match status" value="1"/>
</dbReference>
<evidence type="ECO:0000256" key="11">
    <source>
        <dbReference type="ARBA" id="ARBA00023180"/>
    </source>
</evidence>
<comment type="catalytic activity">
    <reaction evidence="13">
        <text>a beta-D-Gal-(1-&gt;4)-beta-D-Glc-(1&lt;-&gt;1)-Cer(d18:1(4E)) + UDP-N-acetyl-alpha-D-glucosamine = a beta-D-GlcNAc-(1-&gt;3)-beta-D-Gal-(1-&gt;4)-beta-D-Glc-(1&lt;-&gt;1)-Cer(d18:1(4E)) + UDP + H(+)</text>
        <dbReference type="Rhea" id="RHEA:13905"/>
        <dbReference type="ChEBI" id="CHEBI:15378"/>
        <dbReference type="ChEBI" id="CHEBI:17103"/>
        <dbReference type="ChEBI" id="CHEBI:17950"/>
        <dbReference type="ChEBI" id="CHEBI:57705"/>
        <dbReference type="ChEBI" id="CHEBI:58223"/>
        <dbReference type="EC" id="2.4.1.206"/>
    </reaction>
    <physiologicalReaction direction="left-to-right" evidence="13">
        <dbReference type="Rhea" id="RHEA:13906"/>
    </physiologicalReaction>
</comment>
<evidence type="ECO:0000256" key="9">
    <source>
        <dbReference type="ARBA" id="ARBA00023034"/>
    </source>
</evidence>
<gene>
    <name evidence="15" type="primary">B3GNT5</name>
    <name evidence="15" type="synonym">b3gnt5a</name>
</gene>
<comment type="pathway">
    <text evidence="2">Protein modification; protein glycosylation.</text>
</comment>
<dbReference type="GO" id="GO:0047256">
    <property type="term" value="F:lactosylceramide 1,3-N-acetyl-beta-D-glucosaminyltransferase activity"/>
    <property type="evidence" value="ECO:0007669"/>
    <property type="project" value="UniProtKB-EC"/>
</dbReference>
<accession>A0A8C3G8N7</accession>
<dbReference type="InterPro" id="IPR002659">
    <property type="entry name" value="Glyco_trans_31"/>
</dbReference>
<keyword evidence="6" id="KW-0812">Transmembrane</keyword>
<comment type="catalytic activity">
    <reaction evidence="12">
        <text>a neolactoside nLc4Cer(d18:1(4E)) + UDP-N-acetyl-alpha-D-glucosamine = a neolactoside IV(3)-beta-GlcNAc-nLc4Cer(d18:1(4E)) + UDP + H(+)</text>
        <dbReference type="Rhea" id="RHEA:23004"/>
        <dbReference type="ChEBI" id="CHEBI:15378"/>
        <dbReference type="ChEBI" id="CHEBI:17006"/>
        <dbReference type="ChEBI" id="CHEBI:57705"/>
        <dbReference type="ChEBI" id="CHEBI:58223"/>
        <dbReference type="ChEBI" id="CHEBI:142448"/>
    </reaction>
    <physiologicalReaction direction="left-to-right" evidence="12">
        <dbReference type="Rhea" id="RHEA:23005"/>
    </physiologicalReaction>
</comment>
<organism evidence="15 16">
    <name type="scientific">Cyclopterus lumpus</name>
    <name type="common">Lumpsucker</name>
    <dbReference type="NCBI Taxonomy" id="8103"/>
    <lineage>
        <taxon>Eukaryota</taxon>
        <taxon>Metazoa</taxon>
        <taxon>Chordata</taxon>
        <taxon>Craniata</taxon>
        <taxon>Vertebrata</taxon>
        <taxon>Euteleostomi</taxon>
        <taxon>Actinopterygii</taxon>
        <taxon>Neopterygii</taxon>
        <taxon>Teleostei</taxon>
        <taxon>Neoteleostei</taxon>
        <taxon>Acanthomorphata</taxon>
        <taxon>Eupercaria</taxon>
        <taxon>Perciformes</taxon>
        <taxon>Cottioidei</taxon>
        <taxon>Cottales</taxon>
        <taxon>Cyclopteridae</taxon>
        <taxon>Cyclopterus</taxon>
    </lineage>
</organism>
<evidence type="ECO:0000256" key="14">
    <source>
        <dbReference type="RuleBase" id="RU363063"/>
    </source>
</evidence>
<keyword evidence="7" id="KW-0735">Signal-anchor</keyword>
<evidence type="ECO:0000256" key="1">
    <source>
        <dbReference type="ARBA" id="ARBA00004323"/>
    </source>
</evidence>
<evidence type="ECO:0000256" key="8">
    <source>
        <dbReference type="ARBA" id="ARBA00022989"/>
    </source>
</evidence>
<dbReference type="KEGG" id="clum:117729221"/>
<name>A0A8C3G8N7_CYCLU</name>
<evidence type="ECO:0000313" key="15">
    <source>
        <dbReference type="Ensembl" id="ENSCLMP00005042334.1"/>
    </source>
</evidence>
<dbReference type="CTD" id="336526"/>
<evidence type="ECO:0000256" key="10">
    <source>
        <dbReference type="ARBA" id="ARBA00023136"/>
    </source>
</evidence>